<evidence type="ECO:0000256" key="1">
    <source>
        <dbReference type="SAM" id="MobiDB-lite"/>
    </source>
</evidence>
<feature type="region of interest" description="Disordered" evidence="1">
    <location>
        <begin position="302"/>
        <end position="345"/>
    </location>
</feature>
<sequence>MTRMKNPLKQVARKVKKAVGGSSFRRSHHSHDDLQGGASSRGIEMQVSRLQDEGVLDRHLGSTKILPSDEESYGGQYYGAYEQMPPSSDNYFGEHDQVPPSDDLEVEDAAPTRVYDPETGLCPRMDSGAFEGGFVAGTSVIEQLINGGSAPVVAGAGASAAAPVAAGAGAGAALGATNPVDVAVPIAGNGAVRAMRWTNTTSSFVLRRMAALVSDGSRPEKVFKDKDVNSVAKALKQFCGKAHAIMLEQEHYLGHYKDHPKDAEFLNCPIRFYTKMEAIFANTMATSKFALGSGEALGQNQADSVGAKADGPPLTHTTVPIEQGGDSKATELLPTSSAAGPKRKRGNFSEEEMLMLTNMSDAVNNVANALRETGPAHVDVNLYLAVMEMPGFSEEALIVDTFLLDNKAQGRGFVNMSDAHRALWLRTFLAKNYYV</sequence>
<protein>
    <submittedName>
        <fullName evidence="2">Uncharacterized protein</fullName>
    </submittedName>
</protein>
<dbReference type="OrthoDB" id="686674at2759"/>
<dbReference type="EMBL" id="CAJGYO010000010">
    <property type="protein sequence ID" value="CAD6256034.1"/>
    <property type="molecule type" value="Genomic_DNA"/>
</dbReference>
<dbReference type="Proteomes" id="UP000604825">
    <property type="component" value="Unassembled WGS sequence"/>
</dbReference>
<gene>
    <name evidence="2" type="ORF">NCGR_LOCUS39559</name>
</gene>
<dbReference type="AlphaFoldDB" id="A0A811QIN6"/>
<dbReference type="PANTHER" id="PTHR47127">
    <property type="entry name" value="10A19I.15"/>
    <property type="match status" value="1"/>
</dbReference>
<feature type="region of interest" description="Disordered" evidence="1">
    <location>
        <begin position="1"/>
        <end position="44"/>
    </location>
</feature>
<accession>A0A811QIN6</accession>
<proteinExistence type="predicted"/>
<name>A0A811QIN6_9POAL</name>
<evidence type="ECO:0000313" key="2">
    <source>
        <dbReference type="EMBL" id="CAD6256034.1"/>
    </source>
</evidence>
<comment type="caution">
    <text evidence="2">The sequence shown here is derived from an EMBL/GenBank/DDBJ whole genome shotgun (WGS) entry which is preliminary data.</text>
</comment>
<reference evidence="2" key="1">
    <citation type="submission" date="2020-10" db="EMBL/GenBank/DDBJ databases">
        <authorList>
            <person name="Han B."/>
            <person name="Lu T."/>
            <person name="Zhao Q."/>
            <person name="Huang X."/>
            <person name="Zhao Y."/>
        </authorList>
    </citation>
    <scope>NUCLEOTIDE SEQUENCE</scope>
</reference>
<evidence type="ECO:0000313" key="3">
    <source>
        <dbReference type="Proteomes" id="UP000604825"/>
    </source>
</evidence>
<organism evidence="2 3">
    <name type="scientific">Miscanthus lutarioriparius</name>
    <dbReference type="NCBI Taxonomy" id="422564"/>
    <lineage>
        <taxon>Eukaryota</taxon>
        <taxon>Viridiplantae</taxon>
        <taxon>Streptophyta</taxon>
        <taxon>Embryophyta</taxon>
        <taxon>Tracheophyta</taxon>
        <taxon>Spermatophyta</taxon>
        <taxon>Magnoliopsida</taxon>
        <taxon>Liliopsida</taxon>
        <taxon>Poales</taxon>
        <taxon>Poaceae</taxon>
        <taxon>PACMAD clade</taxon>
        <taxon>Panicoideae</taxon>
        <taxon>Andropogonodae</taxon>
        <taxon>Andropogoneae</taxon>
        <taxon>Saccharinae</taxon>
        <taxon>Miscanthus</taxon>
    </lineage>
</organism>
<keyword evidence="3" id="KW-1185">Reference proteome</keyword>